<evidence type="ECO:0000256" key="1">
    <source>
        <dbReference type="SAM" id="Phobius"/>
    </source>
</evidence>
<keyword evidence="1" id="KW-0812">Transmembrane</keyword>
<dbReference type="Proteomes" id="UP001054945">
    <property type="component" value="Unassembled WGS sequence"/>
</dbReference>
<name>A0AAV4P0W2_CAEEX</name>
<keyword evidence="1" id="KW-1133">Transmembrane helix</keyword>
<dbReference type="AlphaFoldDB" id="A0AAV4P0W2"/>
<reference evidence="2 3" key="1">
    <citation type="submission" date="2021-06" db="EMBL/GenBank/DDBJ databases">
        <title>Caerostris extrusa draft genome.</title>
        <authorList>
            <person name="Kono N."/>
            <person name="Arakawa K."/>
        </authorList>
    </citation>
    <scope>NUCLEOTIDE SEQUENCE [LARGE SCALE GENOMIC DNA]</scope>
</reference>
<comment type="caution">
    <text evidence="2">The sequence shown here is derived from an EMBL/GenBank/DDBJ whole genome shotgun (WGS) entry which is preliminary data.</text>
</comment>
<accession>A0AAV4P0W2</accession>
<evidence type="ECO:0000313" key="2">
    <source>
        <dbReference type="EMBL" id="GIX89411.1"/>
    </source>
</evidence>
<keyword evidence="1" id="KW-0472">Membrane</keyword>
<evidence type="ECO:0000313" key="3">
    <source>
        <dbReference type="Proteomes" id="UP001054945"/>
    </source>
</evidence>
<proteinExistence type="predicted"/>
<gene>
    <name evidence="2" type="ORF">CEXT_110011</name>
</gene>
<keyword evidence="3" id="KW-1185">Reference proteome</keyword>
<protein>
    <submittedName>
        <fullName evidence="2">Uncharacterized protein</fullName>
    </submittedName>
</protein>
<feature type="transmembrane region" description="Helical" evidence="1">
    <location>
        <begin position="62"/>
        <end position="86"/>
    </location>
</feature>
<dbReference type="EMBL" id="BPLR01003858">
    <property type="protein sequence ID" value="GIX89411.1"/>
    <property type="molecule type" value="Genomic_DNA"/>
</dbReference>
<organism evidence="2 3">
    <name type="scientific">Caerostris extrusa</name>
    <name type="common">Bark spider</name>
    <name type="synonym">Caerostris bankana</name>
    <dbReference type="NCBI Taxonomy" id="172846"/>
    <lineage>
        <taxon>Eukaryota</taxon>
        <taxon>Metazoa</taxon>
        <taxon>Ecdysozoa</taxon>
        <taxon>Arthropoda</taxon>
        <taxon>Chelicerata</taxon>
        <taxon>Arachnida</taxon>
        <taxon>Araneae</taxon>
        <taxon>Araneomorphae</taxon>
        <taxon>Entelegynae</taxon>
        <taxon>Araneoidea</taxon>
        <taxon>Araneidae</taxon>
        <taxon>Caerostris</taxon>
    </lineage>
</organism>
<sequence length="97" mass="10937">MKINTLLLRATEIPGAFASGLCIEIIFATKVSQKNCYGLGEFELSYPDEVRYIWKVKPRVNLTFFPVVFTIRILLVFKVTTVLFVVENISNGLCSTS</sequence>